<dbReference type="SUPFAM" id="SSF53474">
    <property type="entry name" value="alpha/beta-Hydrolases"/>
    <property type="match status" value="1"/>
</dbReference>
<dbReference type="Proteomes" id="UP000176944">
    <property type="component" value="Chromosome"/>
</dbReference>
<evidence type="ECO:0000313" key="2">
    <source>
        <dbReference type="Proteomes" id="UP000176944"/>
    </source>
</evidence>
<protein>
    <submittedName>
        <fullName evidence="1">Alpha/beta fold hydrolase</fullName>
    </submittedName>
</protein>
<organism evidence="1 2">
    <name type="scientific">Moorena producens (strain JHB)</name>
    <dbReference type="NCBI Taxonomy" id="1454205"/>
    <lineage>
        <taxon>Bacteria</taxon>
        <taxon>Bacillati</taxon>
        <taxon>Cyanobacteriota</taxon>
        <taxon>Cyanophyceae</taxon>
        <taxon>Coleofasciculales</taxon>
        <taxon>Coleofasciculaceae</taxon>
        <taxon>Moorena</taxon>
    </lineage>
</organism>
<dbReference type="AlphaFoldDB" id="A0A1D9G828"/>
<keyword evidence="1" id="KW-0378">Hydrolase</keyword>
<name>A0A1D9G828_MOOP1</name>
<dbReference type="EMBL" id="CP017708">
    <property type="protein sequence ID" value="AOY83799.1"/>
    <property type="molecule type" value="Genomic_DNA"/>
</dbReference>
<proteinExistence type="predicted"/>
<dbReference type="GO" id="GO:0016787">
    <property type="term" value="F:hydrolase activity"/>
    <property type="evidence" value="ECO:0007669"/>
    <property type="project" value="UniProtKB-KW"/>
</dbReference>
<gene>
    <name evidence="1" type="ORF">BJP36_31655</name>
</gene>
<sequence length="343" mass="38475">MSSELKKLEKVNQELARVREISRRELLEMKVIQESQELVHRVGATSQAKQRLPFTKLYLPMAFTGILEPNKSVDQTHRAILILLPGTGTTFSVAETLCDIAGTFHGRKSKNRGGGRKSNQSLLTELLPDGETFRVASFPTDLPLNGMGSNAPFEFASEQGLITVIRHVHLVLSLLYPERPVFIGGRSQGGIAAILYAQHYHDLAGAIAVNPPHPDPELFQFTVQYLEDKAKVLADLLHAPGVTLHERSWEAYKTFTPDFDYPSRPSLSPVLTLVSLGDPFNLFPQYAHALKAFAENDEKNQLHILDAGHNLWDRKSVETYREVINLQAQFMLSQIKYSDNNYD</sequence>
<accession>A0A1D9G828</accession>
<dbReference type="Gene3D" id="3.40.50.1820">
    <property type="entry name" value="alpha/beta hydrolase"/>
    <property type="match status" value="1"/>
</dbReference>
<evidence type="ECO:0000313" key="1">
    <source>
        <dbReference type="EMBL" id="AOY83799.1"/>
    </source>
</evidence>
<dbReference type="InterPro" id="IPR029058">
    <property type="entry name" value="AB_hydrolase_fold"/>
</dbReference>
<reference evidence="2" key="1">
    <citation type="submission" date="2016-10" db="EMBL/GenBank/DDBJ databases">
        <title>Comparative genomics uncovers the prolific and rare metabolic potential of the cyanobacterial genus Moorea.</title>
        <authorList>
            <person name="Leao T."/>
            <person name="Castelao G."/>
            <person name="Korobeynikov A."/>
            <person name="Monroe E.A."/>
            <person name="Podell S."/>
            <person name="Glukhov E."/>
            <person name="Allen E."/>
            <person name="Gerwick W.H."/>
            <person name="Gerwick L."/>
        </authorList>
    </citation>
    <scope>NUCLEOTIDE SEQUENCE [LARGE SCALE GENOMIC DNA]</scope>
    <source>
        <strain evidence="2">JHB</strain>
    </source>
</reference>